<gene>
    <name evidence="2" type="ORF">LDJ79_06470</name>
</gene>
<dbReference type="PANTHER" id="PTHR35894:SF7">
    <property type="entry name" value="GENERAL SECRETION PATHWAY PROTEIN A-RELATED"/>
    <property type="match status" value="1"/>
</dbReference>
<dbReference type="Proteomes" id="UP001199044">
    <property type="component" value="Unassembled WGS sequence"/>
</dbReference>
<protein>
    <submittedName>
        <fullName evidence="2">AAA family ATPase</fullName>
    </submittedName>
</protein>
<dbReference type="EMBL" id="JAIWIU010000039">
    <property type="protein sequence ID" value="MCA2015747.1"/>
    <property type="molecule type" value="Genomic_DNA"/>
</dbReference>
<evidence type="ECO:0000259" key="1">
    <source>
        <dbReference type="Pfam" id="PF13401"/>
    </source>
</evidence>
<keyword evidence="3" id="KW-1185">Reference proteome</keyword>
<dbReference type="Pfam" id="PF13401">
    <property type="entry name" value="AAA_22"/>
    <property type="match status" value="1"/>
</dbReference>
<evidence type="ECO:0000313" key="2">
    <source>
        <dbReference type="EMBL" id="MCA2015747.1"/>
    </source>
</evidence>
<proteinExistence type="predicted"/>
<feature type="domain" description="ORC1/DEAH AAA+ ATPase" evidence="1">
    <location>
        <begin position="42"/>
        <end position="168"/>
    </location>
</feature>
<dbReference type="InterPro" id="IPR049945">
    <property type="entry name" value="AAA_22"/>
</dbReference>
<sequence length="281" mass="31545">MYLEHFGFTQFPFHLTPDTSLFLGLAPHYEALQTVNAALMMGEGVIKVVGEVGTGKTMVCRMLLSHLADAFICLYLPNPALTGLELRQNIARELQLGQPDEAVILGDIQAKLIELHQQGMKVVAIVDEAQALPDDALEMLRLLGNLETDQDKLLQLVLLGQPELDVRLSQHHLRQFRQRITFSATLRPLTLAETIAYIDNRLTKSGVNVELFSLSQKKAVWRAARGTPRLINQICHKTLLLCFNQELKSVVNSMLFSAIQDTFDACKPRFKTPCLWGWSHS</sequence>
<dbReference type="SUPFAM" id="SSF52540">
    <property type="entry name" value="P-loop containing nucleoside triphosphate hydrolases"/>
    <property type="match status" value="1"/>
</dbReference>
<accession>A0ABS7YL00</accession>
<organism evidence="2 3">
    <name type="scientific">Vibrio tritonius</name>
    <dbReference type="NCBI Taxonomy" id="1435069"/>
    <lineage>
        <taxon>Bacteria</taxon>
        <taxon>Pseudomonadati</taxon>
        <taxon>Pseudomonadota</taxon>
        <taxon>Gammaproteobacteria</taxon>
        <taxon>Vibrionales</taxon>
        <taxon>Vibrionaceae</taxon>
        <taxon>Vibrio</taxon>
    </lineage>
</organism>
<comment type="caution">
    <text evidence="2">The sequence shown here is derived from an EMBL/GenBank/DDBJ whole genome shotgun (WGS) entry which is preliminary data.</text>
</comment>
<name>A0ABS7YL00_9VIBR</name>
<dbReference type="PANTHER" id="PTHR35894">
    <property type="entry name" value="GENERAL SECRETION PATHWAY PROTEIN A-RELATED"/>
    <property type="match status" value="1"/>
</dbReference>
<evidence type="ECO:0000313" key="3">
    <source>
        <dbReference type="Proteomes" id="UP001199044"/>
    </source>
</evidence>
<reference evidence="3" key="1">
    <citation type="submission" date="2023-07" db="EMBL/GenBank/DDBJ databases">
        <title>Molecular identification of indigenous halophilic bacteria isolated from red sea cost, biodegradation of synthetic dyes and assessment of degraded metabolite toxicity.</title>
        <authorList>
            <person name="Chaieb K."/>
            <person name="Altayb H.N."/>
        </authorList>
    </citation>
    <scope>NUCLEOTIDE SEQUENCE [LARGE SCALE GENOMIC DNA]</scope>
    <source>
        <strain evidence="3">K20</strain>
    </source>
</reference>
<dbReference type="InterPro" id="IPR052026">
    <property type="entry name" value="ExeA_AAA_ATPase_DNA-bind"/>
</dbReference>
<dbReference type="Gene3D" id="3.40.50.300">
    <property type="entry name" value="P-loop containing nucleotide triphosphate hydrolases"/>
    <property type="match status" value="1"/>
</dbReference>
<dbReference type="RefSeq" id="WP_225249997.1">
    <property type="nucleotide sequence ID" value="NZ_JAIWIU010000039.1"/>
</dbReference>
<dbReference type="InterPro" id="IPR027417">
    <property type="entry name" value="P-loop_NTPase"/>
</dbReference>